<evidence type="ECO:0000256" key="1">
    <source>
        <dbReference type="SAM" id="MobiDB-lite"/>
    </source>
</evidence>
<dbReference type="OrthoDB" id="122464at2759"/>
<sequence length="108" mass="11985">MQWIATLRWCMLHKDSQNRTHYSSTYPINCAVDETSQLVPPDSKHNHSKKPKRHNSSVHGDESGTESNSISLVGRLFAVSCDVCDTRVGVKDMEAGVVTFTNVLASHT</sequence>
<keyword evidence="3" id="KW-1185">Reference proteome</keyword>
<evidence type="ECO:0000313" key="2">
    <source>
        <dbReference type="EMBL" id="KAF5397957.1"/>
    </source>
</evidence>
<proteinExistence type="predicted"/>
<feature type="region of interest" description="Disordered" evidence="1">
    <location>
        <begin position="36"/>
        <end position="67"/>
    </location>
</feature>
<comment type="caution">
    <text evidence="2">The sequence shown here is derived from an EMBL/GenBank/DDBJ whole genome shotgun (WGS) entry which is preliminary data.</text>
</comment>
<evidence type="ECO:0000313" key="3">
    <source>
        <dbReference type="Proteomes" id="UP000748531"/>
    </source>
</evidence>
<name>A0A8J4WUR4_9TREM</name>
<dbReference type="AlphaFoldDB" id="A0A8J4WUR4"/>
<dbReference type="Pfam" id="PF10238">
    <property type="entry name" value="Eapp_C"/>
    <property type="match status" value="1"/>
</dbReference>
<dbReference type="Proteomes" id="UP000748531">
    <property type="component" value="Unassembled WGS sequence"/>
</dbReference>
<organism evidence="2 3">
    <name type="scientific">Paragonimus heterotremus</name>
    <dbReference type="NCBI Taxonomy" id="100268"/>
    <lineage>
        <taxon>Eukaryota</taxon>
        <taxon>Metazoa</taxon>
        <taxon>Spiralia</taxon>
        <taxon>Lophotrochozoa</taxon>
        <taxon>Platyhelminthes</taxon>
        <taxon>Trematoda</taxon>
        <taxon>Digenea</taxon>
        <taxon>Plagiorchiida</taxon>
        <taxon>Troglotremata</taxon>
        <taxon>Troglotrematidae</taxon>
        <taxon>Paragonimus</taxon>
    </lineage>
</organism>
<dbReference type="EMBL" id="LUCH01005571">
    <property type="protein sequence ID" value="KAF5397957.1"/>
    <property type="molecule type" value="Genomic_DNA"/>
</dbReference>
<reference evidence="2" key="1">
    <citation type="submission" date="2019-05" db="EMBL/GenBank/DDBJ databases">
        <title>Annotation for the trematode Paragonimus heterotremus.</title>
        <authorList>
            <person name="Choi Y.-J."/>
        </authorList>
    </citation>
    <scope>NUCLEOTIDE SEQUENCE</scope>
    <source>
        <strain evidence="2">LC</strain>
    </source>
</reference>
<feature type="compositionally biased region" description="Basic residues" evidence="1">
    <location>
        <begin position="46"/>
        <end position="56"/>
    </location>
</feature>
<gene>
    <name evidence="2" type="ORF">PHET_08687</name>
</gene>
<accession>A0A8J4WUR4</accession>
<protein>
    <submittedName>
        <fullName evidence="2">Uncharacterized protein</fullName>
    </submittedName>
</protein>
<dbReference type="InterPro" id="IPR019370">
    <property type="entry name" value="E2F-assoc_phosphoprotein"/>
</dbReference>